<dbReference type="AlphaFoldDB" id="A0A1I7Z0S9"/>
<dbReference type="InterPro" id="IPR008993">
    <property type="entry name" value="TIMP-like_OB-fold"/>
</dbReference>
<dbReference type="PANTHER" id="PTHR11844">
    <property type="entry name" value="METALLOPROTEASE INHIBITOR"/>
    <property type="match status" value="1"/>
</dbReference>
<sequence length="156" mass="17633">MYRTLLLLGALVAVSLGCNCDVMPQKAKDKFCRSDFVGVLNIVSRKNATKKFPFLTYVGHPLDKETIFKSPFTTEGKNFTIKIKTDQDLDTNAWACGVTWLENGKNYLLNGNIYHDKLHINSCSEIDAEAEWEAVPDDIKKALSDREYEKACFADE</sequence>
<dbReference type="Proteomes" id="UP000095287">
    <property type="component" value="Unplaced"/>
</dbReference>
<dbReference type="PROSITE" id="PS50189">
    <property type="entry name" value="NTR"/>
    <property type="match status" value="1"/>
</dbReference>
<keyword evidence="4" id="KW-0862">Zinc</keyword>
<dbReference type="GO" id="GO:0046872">
    <property type="term" value="F:metal ion binding"/>
    <property type="evidence" value="ECO:0007669"/>
    <property type="project" value="UniProtKB-KW"/>
</dbReference>
<name>A0A1I7Z0S9_9BILA</name>
<feature type="disulfide bond" evidence="5">
    <location>
        <begin position="20"/>
        <end position="96"/>
    </location>
</feature>
<dbReference type="InterPro" id="IPR001134">
    <property type="entry name" value="Netrin_domain"/>
</dbReference>
<evidence type="ECO:0000313" key="8">
    <source>
        <dbReference type="Proteomes" id="UP000095287"/>
    </source>
</evidence>
<dbReference type="GO" id="GO:0008191">
    <property type="term" value="F:metalloendopeptidase inhibitor activity"/>
    <property type="evidence" value="ECO:0007669"/>
    <property type="project" value="InterPro"/>
</dbReference>
<evidence type="ECO:0000256" key="6">
    <source>
        <dbReference type="SAM" id="SignalP"/>
    </source>
</evidence>
<accession>A0A1I7Z0S9</accession>
<dbReference type="GO" id="GO:0031012">
    <property type="term" value="C:extracellular matrix"/>
    <property type="evidence" value="ECO:0007669"/>
    <property type="project" value="TreeGrafter"/>
</dbReference>
<protein>
    <submittedName>
        <fullName evidence="9">NTR domain-containing protein</fullName>
    </submittedName>
</protein>
<keyword evidence="3 5" id="KW-1015">Disulfide bond</keyword>
<evidence type="ECO:0000256" key="4">
    <source>
        <dbReference type="PIRSR" id="PIRSR601820-1"/>
    </source>
</evidence>
<keyword evidence="6" id="KW-0732">Signal</keyword>
<evidence type="ECO:0000256" key="2">
    <source>
        <dbReference type="ARBA" id="ARBA00022525"/>
    </source>
</evidence>
<dbReference type="PANTHER" id="PTHR11844:SF33">
    <property type="entry name" value="TISSUE INHIBITOR OF METALLOPROTEINASE"/>
    <property type="match status" value="1"/>
</dbReference>
<keyword evidence="2" id="KW-0964">Secreted</keyword>
<keyword evidence="4" id="KW-0479">Metal-binding</keyword>
<feature type="binding site" evidence="4">
    <location>
        <position position="20"/>
    </location>
    <ligand>
        <name>Zn(2+)</name>
        <dbReference type="ChEBI" id="CHEBI:29105"/>
        <note>ligand shared with metalloproteinase partner</note>
    </ligand>
</feature>
<dbReference type="SUPFAM" id="SSF50242">
    <property type="entry name" value="TIMP-like"/>
    <property type="match status" value="1"/>
</dbReference>
<reference evidence="9" key="1">
    <citation type="submission" date="2016-11" db="UniProtKB">
        <authorList>
            <consortium name="WormBaseParasite"/>
        </authorList>
    </citation>
    <scope>IDENTIFICATION</scope>
</reference>
<evidence type="ECO:0000256" key="5">
    <source>
        <dbReference type="PIRSR" id="PIRSR601820-3"/>
    </source>
</evidence>
<dbReference type="PROSITE" id="PS51257">
    <property type="entry name" value="PROKAR_LIPOPROTEIN"/>
    <property type="match status" value="1"/>
</dbReference>
<keyword evidence="8" id="KW-1185">Reference proteome</keyword>
<dbReference type="GO" id="GO:0051045">
    <property type="term" value="P:negative regulation of membrane protein ectodomain proteolysis"/>
    <property type="evidence" value="ECO:0007669"/>
    <property type="project" value="TreeGrafter"/>
</dbReference>
<evidence type="ECO:0000259" key="7">
    <source>
        <dbReference type="PROSITE" id="PS50189"/>
    </source>
</evidence>
<dbReference type="Pfam" id="PF00965">
    <property type="entry name" value="TIMP"/>
    <property type="match status" value="1"/>
</dbReference>
<dbReference type="Gene3D" id="2.40.50.120">
    <property type="match status" value="1"/>
</dbReference>
<evidence type="ECO:0000313" key="9">
    <source>
        <dbReference type="WBParaSite" id="L893_g2162.t1"/>
    </source>
</evidence>
<dbReference type="GO" id="GO:0002020">
    <property type="term" value="F:protease binding"/>
    <property type="evidence" value="ECO:0007669"/>
    <property type="project" value="TreeGrafter"/>
</dbReference>
<organism evidence="8 9">
    <name type="scientific">Steinernema glaseri</name>
    <dbReference type="NCBI Taxonomy" id="37863"/>
    <lineage>
        <taxon>Eukaryota</taxon>
        <taxon>Metazoa</taxon>
        <taxon>Ecdysozoa</taxon>
        <taxon>Nematoda</taxon>
        <taxon>Chromadorea</taxon>
        <taxon>Rhabditida</taxon>
        <taxon>Tylenchina</taxon>
        <taxon>Panagrolaimomorpha</taxon>
        <taxon>Strongyloidoidea</taxon>
        <taxon>Steinernematidae</taxon>
        <taxon>Steinernema</taxon>
    </lineage>
</organism>
<proteinExistence type="predicted"/>
<dbReference type="InterPro" id="IPR001820">
    <property type="entry name" value="TIMP"/>
</dbReference>
<feature type="signal peptide" evidence="6">
    <location>
        <begin position="1"/>
        <end position="17"/>
    </location>
</feature>
<feature type="disulfide bond" evidence="5">
    <location>
        <begin position="32"/>
        <end position="152"/>
    </location>
</feature>
<feature type="domain" description="NTR" evidence="7">
    <location>
        <begin position="18"/>
        <end position="152"/>
    </location>
</feature>
<evidence type="ECO:0000256" key="1">
    <source>
        <dbReference type="ARBA" id="ARBA00004613"/>
    </source>
</evidence>
<comment type="subcellular location">
    <subcellularLocation>
        <location evidence="1">Secreted</location>
    </subcellularLocation>
</comment>
<dbReference type="GO" id="GO:0005615">
    <property type="term" value="C:extracellular space"/>
    <property type="evidence" value="ECO:0007669"/>
    <property type="project" value="TreeGrafter"/>
</dbReference>
<evidence type="ECO:0000256" key="3">
    <source>
        <dbReference type="ARBA" id="ARBA00023157"/>
    </source>
</evidence>
<dbReference type="WBParaSite" id="L893_g2162.t1">
    <property type="protein sequence ID" value="L893_g2162.t1"/>
    <property type="gene ID" value="L893_g2162"/>
</dbReference>
<feature type="chain" id="PRO_5009312812" evidence="6">
    <location>
        <begin position="18"/>
        <end position="156"/>
    </location>
</feature>